<proteinExistence type="inferred from homology"/>
<protein>
    <recommendedName>
        <fullName evidence="7">TRAP transporter large permease protein</fullName>
    </recommendedName>
</protein>
<dbReference type="EMBL" id="FNSL01000001">
    <property type="protein sequence ID" value="SEB54255.1"/>
    <property type="molecule type" value="Genomic_DNA"/>
</dbReference>
<dbReference type="GO" id="GO:0022857">
    <property type="term" value="F:transmembrane transporter activity"/>
    <property type="evidence" value="ECO:0007669"/>
    <property type="project" value="UniProtKB-UniRule"/>
</dbReference>
<feature type="transmembrane region" description="Helical" evidence="7">
    <location>
        <begin position="274"/>
        <end position="295"/>
    </location>
</feature>
<feature type="transmembrane region" description="Helical" evidence="7">
    <location>
        <begin position="361"/>
        <end position="384"/>
    </location>
</feature>
<dbReference type="InterPro" id="IPR004681">
    <property type="entry name" value="TRAP_DctM"/>
</dbReference>
<dbReference type="NCBIfam" id="TIGR00786">
    <property type="entry name" value="dctM"/>
    <property type="match status" value="1"/>
</dbReference>
<reference evidence="10" key="1">
    <citation type="submission" date="2016-10" db="EMBL/GenBank/DDBJ databases">
        <authorList>
            <person name="Varghese N."/>
            <person name="Submissions S."/>
        </authorList>
    </citation>
    <scope>NUCLEOTIDE SEQUENCE [LARGE SCALE GENOMIC DNA]</scope>
    <source>
        <strain evidence="10">ES.061</strain>
    </source>
</reference>
<dbReference type="RefSeq" id="WP_090328635.1">
    <property type="nucleotide sequence ID" value="NZ_FNSL01000001.1"/>
</dbReference>
<comment type="caution">
    <text evidence="7">Lacks conserved residue(s) required for the propagation of feature annotation.</text>
</comment>
<dbReference type="InterPro" id="IPR010656">
    <property type="entry name" value="DctM"/>
</dbReference>
<evidence type="ECO:0000313" key="10">
    <source>
        <dbReference type="Proteomes" id="UP000199064"/>
    </source>
</evidence>
<organism evidence="9 10">
    <name type="scientific">Nitratireductor aquibiodomus</name>
    <dbReference type="NCBI Taxonomy" id="204799"/>
    <lineage>
        <taxon>Bacteria</taxon>
        <taxon>Pseudomonadati</taxon>
        <taxon>Pseudomonadota</taxon>
        <taxon>Alphaproteobacteria</taxon>
        <taxon>Hyphomicrobiales</taxon>
        <taxon>Phyllobacteriaceae</taxon>
        <taxon>Nitratireductor</taxon>
    </lineage>
</organism>
<keyword evidence="6 7" id="KW-0472">Membrane</keyword>
<feature type="transmembrane region" description="Helical" evidence="7">
    <location>
        <begin position="307"/>
        <end position="329"/>
    </location>
</feature>
<evidence type="ECO:0000256" key="2">
    <source>
        <dbReference type="ARBA" id="ARBA00022475"/>
    </source>
</evidence>
<dbReference type="PIRSF" id="PIRSF006066">
    <property type="entry name" value="HI0050"/>
    <property type="match status" value="1"/>
</dbReference>
<keyword evidence="3 7" id="KW-0997">Cell inner membrane</keyword>
<dbReference type="Pfam" id="PF06808">
    <property type="entry name" value="DctM"/>
    <property type="match status" value="1"/>
</dbReference>
<evidence type="ECO:0000256" key="7">
    <source>
        <dbReference type="RuleBase" id="RU369079"/>
    </source>
</evidence>
<comment type="function">
    <text evidence="7">Part of the tripartite ATP-independent periplasmic (TRAP) transport system.</text>
</comment>
<keyword evidence="5 7" id="KW-1133">Transmembrane helix</keyword>
<comment type="subcellular location">
    <subcellularLocation>
        <location evidence="1 7">Cell inner membrane</location>
        <topology evidence="1 7">Multi-pass membrane protein</topology>
    </subcellularLocation>
</comment>
<comment type="subunit">
    <text evidence="7">The complex comprises the extracytoplasmic solute receptor protein and the two transmembrane proteins.</text>
</comment>
<feature type="transmembrane region" description="Helical" evidence="7">
    <location>
        <begin position="176"/>
        <end position="198"/>
    </location>
</feature>
<evidence type="ECO:0000256" key="3">
    <source>
        <dbReference type="ARBA" id="ARBA00022519"/>
    </source>
</evidence>
<keyword evidence="2" id="KW-1003">Cell membrane</keyword>
<evidence type="ECO:0000256" key="4">
    <source>
        <dbReference type="ARBA" id="ARBA00022692"/>
    </source>
</evidence>
<dbReference type="PANTHER" id="PTHR33362">
    <property type="entry name" value="SIALIC ACID TRAP TRANSPORTER PERMEASE PROTEIN SIAT-RELATED"/>
    <property type="match status" value="1"/>
</dbReference>
<evidence type="ECO:0000256" key="5">
    <source>
        <dbReference type="ARBA" id="ARBA00022989"/>
    </source>
</evidence>
<dbReference type="GO" id="GO:0005886">
    <property type="term" value="C:plasma membrane"/>
    <property type="evidence" value="ECO:0007669"/>
    <property type="project" value="UniProtKB-SubCell"/>
</dbReference>
<keyword evidence="7" id="KW-0813">Transport</keyword>
<feature type="transmembrane region" description="Helical" evidence="7">
    <location>
        <begin position="396"/>
        <end position="424"/>
    </location>
</feature>
<evidence type="ECO:0000256" key="6">
    <source>
        <dbReference type="ARBA" id="ARBA00023136"/>
    </source>
</evidence>
<feature type="transmembrane region" description="Helical" evidence="7">
    <location>
        <begin position="219"/>
        <end position="238"/>
    </location>
</feature>
<dbReference type="Proteomes" id="UP000199064">
    <property type="component" value="Unassembled WGS sequence"/>
</dbReference>
<evidence type="ECO:0000256" key="1">
    <source>
        <dbReference type="ARBA" id="ARBA00004429"/>
    </source>
</evidence>
<keyword evidence="10" id="KW-1185">Reference proteome</keyword>
<name>A0A1H4K824_9HYPH</name>
<dbReference type="AlphaFoldDB" id="A0A1H4K824"/>
<keyword evidence="4 7" id="KW-0812">Transmembrane</keyword>
<dbReference type="PANTHER" id="PTHR33362:SF5">
    <property type="entry name" value="C4-DICARBOXYLATE TRAP TRANSPORTER LARGE PERMEASE PROTEIN DCTM"/>
    <property type="match status" value="1"/>
</dbReference>
<feature type="transmembrane region" description="Helical" evidence="7">
    <location>
        <begin position="95"/>
        <end position="116"/>
    </location>
</feature>
<sequence length="428" mass="45436">MAWPIGMALLLALIFAGVPIAFAMTAVGLIGVVSIVGWHPALAMLGQVFFDSGRSYTLSVVPLFLLMGNLVVQSGVAGDLYAAANAWLRHRKGGLAMATIVACGGFSSVCGSSLATTATMARISLPAMRKYGYSDRLAASSIAAGGTLGILIPPSVILVIYGILTQQNIGKLFLAGLLPGLIGVVGYMIAVRLSLVVYSEHLETQPKLPLVDRIRALRGVVWALALFVFVLGGIYLGVFTATEAAGMGAGGAFLLTFMRGRLTLRATLSTLFDTAKTTAVMFFILFGALYFLNYVNFSGLTGDLRTWINAFGVGPYPVIFLIVLIYLVLGCLLESISMITLTVPILFPIVTGLGFDPIWFGIFVVIATELSFITPPIGMNVFVMRTVAPDIPLERIFAGILPFVAMDVVRLALLIALPAMALIIPNSM</sequence>
<feature type="transmembrane region" description="Helical" evidence="7">
    <location>
        <begin position="62"/>
        <end position="83"/>
    </location>
</feature>
<feature type="domain" description="TRAP C4-dicarboxylate transport system permease DctM subunit" evidence="8">
    <location>
        <begin position="8"/>
        <end position="420"/>
    </location>
</feature>
<evidence type="ECO:0000259" key="8">
    <source>
        <dbReference type="Pfam" id="PF06808"/>
    </source>
</evidence>
<feature type="transmembrane region" description="Helical" evidence="7">
    <location>
        <begin position="336"/>
        <end position="355"/>
    </location>
</feature>
<evidence type="ECO:0000313" key="9">
    <source>
        <dbReference type="EMBL" id="SEB54255.1"/>
    </source>
</evidence>
<feature type="transmembrane region" description="Helical" evidence="7">
    <location>
        <begin position="137"/>
        <end position="164"/>
    </location>
</feature>
<gene>
    <name evidence="9" type="ORF">SAMN05216452_2011</name>
</gene>
<comment type="similarity">
    <text evidence="7">Belongs to the TRAP transporter large permease family.</text>
</comment>
<accession>A0A1H4K824</accession>